<feature type="region of interest" description="Disordered" evidence="5">
    <location>
        <begin position="434"/>
        <end position="458"/>
    </location>
</feature>
<dbReference type="EMBL" id="MU827819">
    <property type="protein sequence ID" value="KAJ7322778.1"/>
    <property type="molecule type" value="Genomic_DNA"/>
</dbReference>
<dbReference type="Pfam" id="PF02263">
    <property type="entry name" value="GBP"/>
    <property type="match status" value="1"/>
</dbReference>
<dbReference type="OrthoDB" id="5958801at2759"/>
<dbReference type="Proteomes" id="UP001163046">
    <property type="component" value="Unassembled WGS sequence"/>
</dbReference>
<protein>
    <recommendedName>
        <fullName evidence="6">GB1/RHD3-type G domain-containing protein</fullName>
    </recommendedName>
</protein>
<gene>
    <name evidence="7" type="ORF">OS493_032962</name>
</gene>
<proteinExistence type="inferred from homology"/>
<dbReference type="Pfam" id="PF02841">
    <property type="entry name" value="GBP_C"/>
    <property type="match status" value="1"/>
</dbReference>
<dbReference type="GO" id="GO:0005525">
    <property type="term" value="F:GTP binding"/>
    <property type="evidence" value="ECO:0007669"/>
    <property type="project" value="UniProtKB-KW"/>
</dbReference>
<keyword evidence="3" id="KW-0342">GTP-binding</keyword>
<accession>A0A9W9Y872</accession>
<dbReference type="SUPFAM" id="SSF52540">
    <property type="entry name" value="P-loop containing nucleoside triphosphate hydrolases"/>
    <property type="match status" value="1"/>
</dbReference>
<keyword evidence="2" id="KW-0378">Hydrolase</keyword>
<evidence type="ECO:0000256" key="2">
    <source>
        <dbReference type="ARBA" id="ARBA00022801"/>
    </source>
</evidence>
<sequence length="564" mass="64108">MGIWMWIVPEKFKDSSGQEFTVVLLDSEGIDAVSSEGADDHCIFTLTILLASVLIYNSAGVPTRTDLDGLDFILKLSQRIQLRSAQTDSVQGNSLKEDANHFHKTFPSFIWLLRDVVLSLPKDCHNIKDYFLTRVFKSTLDSKGDQANEVAESILNFFPGFDAFKLPPPASDPEVVLNLNREEVQQDINKSFVRGVQEFKAMLRSKIAPKRSFNDGEYVTGEALAALVNIYVAALNTPGTVPSVQSAWETFVNTKCSEAKLVALQLYESNMTSQLNGALPCDSDDIRQVQQTAIEESMKIFQAETYGVSATSSEKFLDELMECIENGLKRWQEENNRLTKEGCHKLLRRLKEQHLDPILRQLSGKDGASVSFAQIIGGHSAIEQGFKRDSRGAKDVCAEVFYEFHPEMQAEMEKHATHLQQLKDYDETLAQQKEEKARLEQERRRMEEENARLDEERRTKEKEMELLVAKQKEDRQRLEEQFRADMEAQKDQMQNMMTANMDELRKDREAIANQNLTLKQTMDQMRESMDKRSQQITDLQKQIIAIQCRPPPPPPPSGGGCAIL</sequence>
<evidence type="ECO:0000256" key="3">
    <source>
        <dbReference type="ARBA" id="ARBA00023134"/>
    </source>
</evidence>
<dbReference type="PROSITE" id="PS51715">
    <property type="entry name" value="G_GB1_RHD3"/>
    <property type="match status" value="1"/>
</dbReference>
<comment type="similarity">
    <text evidence="4">Belongs to the TRAFAC class dynamin-like GTPase superfamily. GB1/RHD3 GTPase family.</text>
</comment>
<dbReference type="Gene3D" id="3.40.50.300">
    <property type="entry name" value="P-loop containing nucleotide triphosphate hydrolases"/>
    <property type="match status" value="1"/>
</dbReference>
<dbReference type="InterPro" id="IPR036543">
    <property type="entry name" value="Guanylate-bd_C_sf"/>
</dbReference>
<reference evidence="7" key="1">
    <citation type="submission" date="2023-01" db="EMBL/GenBank/DDBJ databases">
        <title>Genome assembly of the deep-sea coral Lophelia pertusa.</title>
        <authorList>
            <person name="Herrera S."/>
            <person name="Cordes E."/>
        </authorList>
    </citation>
    <scope>NUCLEOTIDE SEQUENCE</scope>
    <source>
        <strain evidence="7">USNM1676648</strain>
        <tissue evidence="7">Polyp</tissue>
    </source>
</reference>
<comment type="caution">
    <text evidence="7">The sequence shown here is derived from an EMBL/GenBank/DDBJ whole genome shotgun (WGS) entry which is preliminary data.</text>
</comment>
<evidence type="ECO:0000256" key="4">
    <source>
        <dbReference type="PROSITE-ProRule" id="PRU01052"/>
    </source>
</evidence>
<evidence type="ECO:0000256" key="1">
    <source>
        <dbReference type="ARBA" id="ARBA00022741"/>
    </source>
</evidence>
<dbReference type="InterPro" id="IPR015894">
    <property type="entry name" value="Guanylate-bd_N"/>
</dbReference>
<dbReference type="InterPro" id="IPR030386">
    <property type="entry name" value="G_GB1_RHD3_dom"/>
</dbReference>
<feature type="domain" description="GB1/RHD3-type G" evidence="6">
    <location>
        <begin position="1"/>
        <end position="115"/>
    </location>
</feature>
<evidence type="ECO:0000256" key="5">
    <source>
        <dbReference type="SAM" id="MobiDB-lite"/>
    </source>
</evidence>
<organism evidence="7 8">
    <name type="scientific">Desmophyllum pertusum</name>
    <dbReference type="NCBI Taxonomy" id="174260"/>
    <lineage>
        <taxon>Eukaryota</taxon>
        <taxon>Metazoa</taxon>
        <taxon>Cnidaria</taxon>
        <taxon>Anthozoa</taxon>
        <taxon>Hexacorallia</taxon>
        <taxon>Scleractinia</taxon>
        <taxon>Caryophylliina</taxon>
        <taxon>Caryophylliidae</taxon>
        <taxon>Desmophyllum</taxon>
    </lineage>
</organism>
<keyword evidence="1" id="KW-0547">Nucleotide-binding</keyword>
<keyword evidence="8" id="KW-1185">Reference proteome</keyword>
<dbReference type="InterPro" id="IPR003191">
    <property type="entry name" value="Guanylate-bd/ATL_C"/>
</dbReference>
<dbReference type="PANTHER" id="PTHR10751">
    <property type="entry name" value="GUANYLATE BINDING PROTEIN"/>
    <property type="match status" value="1"/>
</dbReference>
<dbReference type="AlphaFoldDB" id="A0A9W9Y872"/>
<dbReference type="Gene3D" id="1.20.1000.10">
    <property type="entry name" value="Guanylate-binding protein, C-terminal domain"/>
    <property type="match status" value="1"/>
</dbReference>
<dbReference type="SUPFAM" id="SSF48340">
    <property type="entry name" value="Interferon-induced guanylate-binding protein 1 (GBP1), C-terminal domain"/>
    <property type="match status" value="1"/>
</dbReference>
<evidence type="ECO:0000313" key="8">
    <source>
        <dbReference type="Proteomes" id="UP001163046"/>
    </source>
</evidence>
<dbReference type="GO" id="GO:0003924">
    <property type="term" value="F:GTPase activity"/>
    <property type="evidence" value="ECO:0007669"/>
    <property type="project" value="InterPro"/>
</dbReference>
<dbReference type="InterPro" id="IPR027417">
    <property type="entry name" value="P-loop_NTPase"/>
</dbReference>
<evidence type="ECO:0000313" key="7">
    <source>
        <dbReference type="EMBL" id="KAJ7322778.1"/>
    </source>
</evidence>
<name>A0A9W9Y872_9CNID</name>
<evidence type="ECO:0000259" key="6">
    <source>
        <dbReference type="PROSITE" id="PS51715"/>
    </source>
</evidence>